<dbReference type="EMBL" id="CP029206">
    <property type="protein sequence ID" value="AWI50871.1"/>
    <property type="molecule type" value="Genomic_DNA"/>
</dbReference>
<comment type="subcellular location">
    <subcellularLocation>
        <location evidence="1">Cell outer membrane</location>
        <topology evidence="1">Multi-pass membrane protein</topology>
    </subcellularLocation>
</comment>
<dbReference type="GO" id="GO:0046930">
    <property type="term" value="C:pore complex"/>
    <property type="evidence" value="ECO:0007669"/>
    <property type="project" value="UniProtKB-KW"/>
</dbReference>
<dbReference type="RefSeq" id="WP_108923489.1">
    <property type="nucleotide sequence ID" value="NZ_CP029206.1"/>
</dbReference>
<keyword evidence="3" id="KW-1134">Transmembrane beta strand</keyword>
<accession>A0A2U8FIQ0</accession>
<sequence>MKKTTLALLASAFVANSASAITVFDSQDTGTKVEFTGSARLQWRSTANKTSNVNGATTRNHVNQAVRDNGSRFGFKVNQQLGAGFYALGRVEWRFQDLSSSQHGFDHVYDRQLYAGIGHKQYGELTYGHMTTVTDEVKQTDLPNTLSLSDGLLTASARHAVQYTYQGIESLKLGAFYSGHSQRGSNGLDLTNHVKDVWGAAAIYKHKIDELQSVKTGIGFTRDRFEQSNRPAYDRNAFSFGTAYTYDKTTIGVDLERRETNDQTLVGNKRTEKEIRTVLFHKITDDWRAYTMYAYKDNKLDAIARSNDTKVRRHQFMLGTEYYIVPKYLKAFVEWQTTHAKHFENGEKTKRVRDNITVIGARAYW</sequence>
<evidence type="ECO:0000313" key="12">
    <source>
        <dbReference type="EMBL" id="AWI50871.1"/>
    </source>
</evidence>
<keyword evidence="13" id="KW-1185">Reference proteome</keyword>
<dbReference type="PANTHER" id="PTHR34501">
    <property type="entry name" value="PROTEIN YDDL-RELATED"/>
    <property type="match status" value="1"/>
</dbReference>
<evidence type="ECO:0000313" key="13">
    <source>
        <dbReference type="Proteomes" id="UP000244920"/>
    </source>
</evidence>
<dbReference type="InterPro" id="IPR033900">
    <property type="entry name" value="Gram_neg_porin_domain"/>
</dbReference>
<name>A0A2U8FIQ0_9PAST</name>
<dbReference type="PANTHER" id="PTHR34501:SF2">
    <property type="entry name" value="OUTER MEMBRANE PORIN F-RELATED"/>
    <property type="match status" value="1"/>
</dbReference>
<keyword evidence="8" id="KW-0472">Membrane</keyword>
<feature type="domain" description="Porin" evidence="11">
    <location>
        <begin position="6"/>
        <end position="299"/>
    </location>
</feature>
<evidence type="ECO:0000256" key="8">
    <source>
        <dbReference type="ARBA" id="ARBA00023136"/>
    </source>
</evidence>
<dbReference type="AlphaFoldDB" id="A0A2U8FIQ0"/>
<dbReference type="GO" id="GO:0009279">
    <property type="term" value="C:cell outer membrane"/>
    <property type="evidence" value="ECO:0007669"/>
    <property type="project" value="UniProtKB-SubCell"/>
</dbReference>
<evidence type="ECO:0000256" key="9">
    <source>
        <dbReference type="ARBA" id="ARBA00023237"/>
    </source>
</evidence>
<dbReference type="GO" id="GO:0006811">
    <property type="term" value="P:monoatomic ion transport"/>
    <property type="evidence" value="ECO:0007669"/>
    <property type="project" value="UniProtKB-KW"/>
</dbReference>
<feature type="chain" id="PRO_5016076108" evidence="10">
    <location>
        <begin position="21"/>
        <end position="365"/>
    </location>
</feature>
<evidence type="ECO:0000256" key="5">
    <source>
        <dbReference type="ARBA" id="ARBA00022729"/>
    </source>
</evidence>
<dbReference type="CDD" id="cd00342">
    <property type="entry name" value="gram_neg_porins"/>
    <property type="match status" value="1"/>
</dbReference>
<dbReference type="SUPFAM" id="SSF56935">
    <property type="entry name" value="Porins"/>
    <property type="match status" value="1"/>
</dbReference>
<reference evidence="13" key="1">
    <citation type="submission" date="2018-05" db="EMBL/GenBank/DDBJ databases">
        <title>Complete genome sequence of Actinobacillus porcitonsillarum reference strain 9953L55 (CCUG 46996).</title>
        <authorList>
            <person name="Dona V."/>
            <person name="Perreten V."/>
        </authorList>
    </citation>
    <scope>NUCLEOTIDE SEQUENCE [LARGE SCALE GENOMIC DNA]</scope>
    <source>
        <strain evidence="13">9953L55</strain>
    </source>
</reference>
<evidence type="ECO:0000259" key="11">
    <source>
        <dbReference type="Pfam" id="PF13609"/>
    </source>
</evidence>
<keyword evidence="2" id="KW-0813">Transport</keyword>
<feature type="signal peptide" evidence="10">
    <location>
        <begin position="1"/>
        <end position="20"/>
    </location>
</feature>
<dbReference type="GO" id="GO:0015288">
    <property type="term" value="F:porin activity"/>
    <property type="evidence" value="ECO:0007669"/>
    <property type="project" value="UniProtKB-KW"/>
</dbReference>
<keyword evidence="7" id="KW-0626">Porin</keyword>
<evidence type="ECO:0000256" key="3">
    <source>
        <dbReference type="ARBA" id="ARBA00022452"/>
    </source>
</evidence>
<proteinExistence type="predicted"/>
<evidence type="ECO:0000256" key="1">
    <source>
        <dbReference type="ARBA" id="ARBA00004571"/>
    </source>
</evidence>
<dbReference type="InterPro" id="IPR023614">
    <property type="entry name" value="Porin_dom_sf"/>
</dbReference>
<evidence type="ECO:0000256" key="6">
    <source>
        <dbReference type="ARBA" id="ARBA00023065"/>
    </source>
</evidence>
<dbReference type="Pfam" id="PF13609">
    <property type="entry name" value="Porin_4"/>
    <property type="match status" value="1"/>
</dbReference>
<dbReference type="InterPro" id="IPR050298">
    <property type="entry name" value="Gram-neg_bact_OMP"/>
</dbReference>
<organism evidence="12 13">
    <name type="scientific">Actinobacillus porcitonsillarum</name>
    <dbReference type="NCBI Taxonomy" id="189834"/>
    <lineage>
        <taxon>Bacteria</taxon>
        <taxon>Pseudomonadati</taxon>
        <taxon>Pseudomonadota</taxon>
        <taxon>Gammaproteobacteria</taxon>
        <taxon>Pasteurellales</taxon>
        <taxon>Pasteurellaceae</taxon>
        <taxon>Actinobacillus</taxon>
    </lineage>
</organism>
<keyword evidence="9" id="KW-0998">Cell outer membrane</keyword>
<gene>
    <name evidence="12" type="ORF">DDU33_04980</name>
</gene>
<keyword evidence="6" id="KW-0406">Ion transport</keyword>
<keyword evidence="5 10" id="KW-0732">Signal</keyword>
<evidence type="ECO:0000256" key="10">
    <source>
        <dbReference type="SAM" id="SignalP"/>
    </source>
</evidence>
<dbReference type="Proteomes" id="UP000244920">
    <property type="component" value="Chromosome"/>
</dbReference>
<evidence type="ECO:0000256" key="4">
    <source>
        <dbReference type="ARBA" id="ARBA00022692"/>
    </source>
</evidence>
<keyword evidence="4" id="KW-0812">Transmembrane</keyword>
<dbReference type="Gene3D" id="2.40.160.10">
    <property type="entry name" value="Porin"/>
    <property type="match status" value="1"/>
</dbReference>
<evidence type="ECO:0000256" key="7">
    <source>
        <dbReference type="ARBA" id="ARBA00023114"/>
    </source>
</evidence>
<protein>
    <submittedName>
        <fullName evidence="12">Porin</fullName>
    </submittedName>
</protein>
<dbReference type="KEGG" id="apor:DDU33_04980"/>
<evidence type="ECO:0000256" key="2">
    <source>
        <dbReference type="ARBA" id="ARBA00022448"/>
    </source>
</evidence>